<keyword evidence="2" id="KW-1185">Reference proteome</keyword>
<dbReference type="Pfam" id="PF04237">
    <property type="entry name" value="YjbR"/>
    <property type="match status" value="1"/>
</dbReference>
<dbReference type="EMBL" id="QGGU01000001">
    <property type="protein sequence ID" value="PWK54519.1"/>
    <property type="molecule type" value="Genomic_DNA"/>
</dbReference>
<accession>A0A316G0Z1</accession>
<evidence type="ECO:0000313" key="2">
    <source>
        <dbReference type="Proteomes" id="UP000245790"/>
    </source>
</evidence>
<dbReference type="PANTHER" id="PTHR35145:SF1">
    <property type="entry name" value="CYTOPLASMIC PROTEIN"/>
    <property type="match status" value="1"/>
</dbReference>
<dbReference type="SUPFAM" id="SSF142906">
    <property type="entry name" value="YjbR-like"/>
    <property type="match status" value="1"/>
</dbReference>
<dbReference type="PANTHER" id="PTHR35145">
    <property type="entry name" value="CYTOPLASMIC PROTEIN-RELATED"/>
    <property type="match status" value="1"/>
</dbReference>
<evidence type="ECO:0000313" key="1">
    <source>
        <dbReference type="EMBL" id="PWK54519.1"/>
    </source>
</evidence>
<dbReference type="AlphaFoldDB" id="A0A316G0Z1"/>
<dbReference type="GO" id="GO:0003677">
    <property type="term" value="F:DNA binding"/>
    <property type="evidence" value="ECO:0007669"/>
    <property type="project" value="UniProtKB-KW"/>
</dbReference>
<sequence length="128" mass="14818">MTDNDVEQYLMSKPEAYKGYPFGPEVAVFKVKNKMFATLAEENNEGRMNLKCEPTEALMLRDIFESVIPGYHMNKKHWNTIKLDGSVPDNEIKRMIDNSFGLVVKSLKKSERKQLQLHYSEQQLYGPS</sequence>
<dbReference type="RefSeq" id="WP_109761631.1">
    <property type="nucleotide sequence ID" value="NZ_QGGU01000001.1"/>
</dbReference>
<protein>
    <submittedName>
        <fullName evidence="1">Putative DNA-binding protein (MmcQ/YjbR family)</fullName>
    </submittedName>
</protein>
<dbReference type="InterPro" id="IPR007351">
    <property type="entry name" value="YjbR"/>
</dbReference>
<dbReference type="InterPro" id="IPR038056">
    <property type="entry name" value="YjbR-like_sf"/>
</dbReference>
<reference evidence="1 2" key="1">
    <citation type="submission" date="2018-05" db="EMBL/GenBank/DDBJ databases">
        <title>Genomic Encyclopedia of Type Strains, Phase IV (KMG-IV): sequencing the most valuable type-strain genomes for metagenomic binning, comparative biology and taxonomic classification.</title>
        <authorList>
            <person name="Goeker M."/>
        </authorList>
    </citation>
    <scope>NUCLEOTIDE SEQUENCE [LARGE SCALE GENOMIC DNA]</scope>
    <source>
        <strain evidence="1 2">DSM 25350</strain>
    </source>
</reference>
<dbReference type="Proteomes" id="UP000245790">
    <property type="component" value="Unassembled WGS sequence"/>
</dbReference>
<name>A0A316G0Z1_9GAMM</name>
<keyword evidence="1" id="KW-0238">DNA-binding</keyword>
<proteinExistence type="predicted"/>
<gene>
    <name evidence="1" type="ORF">C8D97_101373</name>
</gene>
<dbReference type="OrthoDB" id="3194910at2"/>
<dbReference type="InterPro" id="IPR058532">
    <property type="entry name" value="YjbR/MT2646/Rv2570-like"/>
</dbReference>
<dbReference type="Gene3D" id="3.90.1150.30">
    <property type="match status" value="1"/>
</dbReference>
<comment type="caution">
    <text evidence="1">The sequence shown here is derived from an EMBL/GenBank/DDBJ whole genome shotgun (WGS) entry which is preliminary data.</text>
</comment>
<organism evidence="1 2">
    <name type="scientific">Pleionea mediterranea</name>
    <dbReference type="NCBI Taxonomy" id="523701"/>
    <lineage>
        <taxon>Bacteria</taxon>
        <taxon>Pseudomonadati</taxon>
        <taxon>Pseudomonadota</taxon>
        <taxon>Gammaproteobacteria</taxon>
        <taxon>Oceanospirillales</taxon>
        <taxon>Pleioneaceae</taxon>
        <taxon>Pleionea</taxon>
    </lineage>
</organism>